<evidence type="ECO:0000313" key="1">
    <source>
        <dbReference type="EMBL" id="MCY6370985.1"/>
    </source>
</evidence>
<organism evidence="1 2">
    <name type="scientific">Clostridium ganghwense</name>
    <dbReference type="NCBI Taxonomy" id="312089"/>
    <lineage>
        <taxon>Bacteria</taxon>
        <taxon>Bacillati</taxon>
        <taxon>Bacillota</taxon>
        <taxon>Clostridia</taxon>
        <taxon>Eubacteriales</taxon>
        <taxon>Clostridiaceae</taxon>
        <taxon>Clostridium</taxon>
    </lineage>
</organism>
<evidence type="ECO:0000313" key="2">
    <source>
        <dbReference type="Proteomes" id="UP001079657"/>
    </source>
</evidence>
<dbReference type="RefSeq" id="WP_268049825.1">
    <property type="nucleotide sequence ID" value="NZ_JAPQES010000003.1"/>
</dbReference>
<gene>
    <name evidence="1" type="ORF">OXH55_10110</name>
</gene>
<proteinExistence type="predicted"/>
<dbReference type="EMBL" id="JAPQES010000003">
    <property type="protein sequence ID" value="MCY6370985.1"/>
    <property type="molecule type" value="Genomic_DNA"/>
</dbReference>
<accession>A0ABT4CPK6</accession>
<name>A0ABT4CPK6_9CLOT</name>
<protein>
    <recommendedName>
        <fullName evidence="3">DNA primase</fullName>
    </recommendedName>
</protein>
<sequence length="578" mass="65427">MNNNETKKPSSSFGNIFENNNTYCKYVKKNIVPVSNFIINPLYVVEGENESEITSQIICKDGSVFERTFNLNTFSDIASFRKSLNNLKLCFAGNIEQLQYIKSIISSKPYKHIKGVQAVGFHKIDGVELFITGDATVDKNMNLYEKAAMIRGYEELTTDILRYTEISKDELESIAKSLFNFNTLNITSTIMGYIGNTFLKGKFCGNNIKYNHLIIEGQSGSGKSETLENIIMPILSISKNPMNASECTPFALNRSASSSNFVPLILDEYKPSKMGANKLSAISNIMRNSYDKHTTIKGVSTLKKNKEFKVQASLIISGEGGITETANIERSLRVIFSTSFHSEKREKHIKHLKKNKVLLNKLGKSLLSLGMKMDSQQLMEVYNKIENSICADVIKNSRIKNSVVNAFLGIVLIKALFKTLDLDFEKSVGHTIKEIKNAIIDNARSDLLDDSCGSKGVIDYTLETINRMAINGIINKEHDYAVVKDKNKNTILKLNYISFYDRFLKYCREHCIEHEVLPLSSFKKQLSKMEYCMSFNKPLSFKTFSGYINEYKTFRCAVLDVNLLKNINIDLDYILNIN</sequence>
<comment type="caution">
    <text evidence="1">The sequence shown here is derived from an EMBL/GenBank/DDBJ whole genome shotgun (WGS) entry which is preliminary data.</text>
</comment>
<keyword evidence="2" id="KW-1185">Reference proteome</keyword>
<reference evidence="1" key="1">
    <citation type="submission" date="2022-12" db="EMBL/GenBank/DDBJ databases">
        <authorList>
            <person name="Wang J."/>
        </authorList>
    </citation>
    <scope>NUCLEOTIDE SEQUENCE</scope>
    <source>
        <strain evidence="1">HY-42-06</strain>
    </source>
</reference>
<evidence type="ECO:0008006" key="3">
    <source>
        <dbReference type="Google" id="ProtNLM"/>
    </source>
</evidence>
<dbReference type="Proteomes" id="UP001079657">
    <property type="component" value="Unassembled WGS sequence"/>
</dbReference>